<dbReference type="OrthoDB" id="2984011at2759"/>
<dbReference type="Proteomes" id="UP000812287">
    <property type="component" value="Unassembled WGS sequence"/>
</dbReference>
<accession>A0A9P7VHN8</accession>
<reference evidence="2" key="1">
    <citation type="submission" date="2020-11" db="EMBL/GenBank/DDBJ databases">
        <title>Adaptations for nitrogen fixation in a non-lichenized fungal sporocarp promotes dispersal by wood-feeding termites.</title>
        <authorList>
            <consortium name="DOE Joint Genome Institute"/>
            <person name="Koch R.A."/>
            <person name="Yoon G."/>
            <person name="Arayal U."/>
            <person name="Lail K."/>
            <person name="Amirebrahimi M."/>
            <person name="Labutti K."/>
            <person name="Lipzen A."/>
            <person name="Riley R."/>
            <person name="Barry K."/>
            <person name="Henrissat B."/>
            <person name="Grigoriev I.V."/>
            <person name="Herr J.R."/>
            <person name="Aime M.C."/>
        </authorList>
    </citation>
    <scope>NUCLEOTIDE SEQUENCE</scope>
    <source>
        <strain evidence="2">MCA 3950</strain>
    </source>
</reference>
<proteinExistence type="predicted"/>
<organism evidence="2 3">
    <name type="scientific">Guyanagaster necrorhizus</name>
    <dbReference type="NCBI Taxonomy" id="856835"/>
    <lineage>
        <taxon>Eukaryota</taxon>
        <taxon>Fungi</taxon>
        <taxon>Dikarya</taxon>
        <taxon>Basidiomycota</taxon>
        <taxon>Agaricomycotina</taxon>
        <taxon>Agaricomycetes</taxon>
        <taxon>Agaricomycetidae</taxon>
        <taxon>Agaricales</taxon>
        <taxon>Marasmiineae</taxon>
        <taxon>Physalacriaceae</taxon>
        <taxon>Guyanagaster</taxon>
    </lineage>
</organism>
<gene>
    <name evidence="2" type="ORF">BT62DRAFT_937712</name>
</gene>
<keyword evidence="3" id="KW-1185">Reference proteome</keyword>
<dbReference type="GeneID" id="66109681"/>
<dbReference type="RefSeq" id="XP_043034242.1">
    <property type="nucleotide sequence ID" value="XM_043187384.1"/>
</dbReference>
<name>A0A9P7VHN8_9AGAR</name>
<sequence length="296" mass="32989">MAGQTRACIKRLPNETLNSRRRSTRLLPHVPFKFYETPTRKQKSKKRKAKKLFKSIRVEEVENDDDYSPDAPSSTMNIFSAGVPSATSPGPVPAGERATIPTGMLKNVTIRKNIHPGAPTTATHSDDSFTRVLQNNLAAAKAMEQEAELFEEAHRGLDPFNRRLSRNRMAQKTDKGKMKNSRISMEPKTQKYRKRVRARSQSVIAMQLGMGLHLPRTPVGSRQNTPTPSDISTRENTPVPGPSMHPGALDLPLVPTRQNTPQVEAGPSVFPGSLNRNLNQIEEESMDMDIEFDPSK</sequence>
<evidence type="ECO:0000313" key="3">
    <source>
        <dbReference type="Proteomes" id="UP000812287"/>
    </source>
</evidence>
<feature type="compositionally biased region" description="Polar residues" evidence="1">
    <location>
        <begin position="220"/>
        <end position="236"/>
    </location>
</feature>
<comment type="caution">
    <text evidence="2">The sequence shown here is derived from an EMBL/GenBank/DDBJ whole genome shotgun (WGS) entry which is preliminary data.</text>
</comment>
<protein>
    <submittedName>
        <fullName evidence="2">Uncharacterized protein</fullName>
    </submittedName>
</protein>
<feature type="region of interest" description="Disordered" evidence="1">
    <location>
        <begin position="213"/>
        <end position="275"/>
    </location>
</feature>
<evidence type="ECO:0000313" key="2">
    <source>
        <dbReference type="EMBL" id="KAG7440742.1"/>
    </source>
</evidence>
<evidence type="ECO:0000256" key="1">
    <source>
        <dbReference type="SAM" id="MobiDB-lite"/>
    </source>
</evidence>
<dbReference type="AlphaFoldDB" id="A0A9P7VHN8"/>
<dbReference type="EMBL" id="MU250567">
    <property type="protein sequence ID" value="KAG7440742.1"/>
    <property type="molecule type" value="Genomic_DNA"/>
</dbReference>